<evidence type="ECO:0000256" key="8">
    <source>
        <dbReference type="ARBA" id="ARBA00022898"/>
    </source>
</evidence>
<dbReference type="InterPro" id="IPR006654">
    <property type="entry name" value="Trp_synth_beta"/>
</dbReference>
<dbReference type="SUPFAM" id="SSF53686">
    <property type="entry name" value="Tryptophan synthase beta subunit-like PLP-dependent enzymes"/>
    <property type="match status" value="1"/>
</dbReference>
<evidence type="ECO:0000256" key="10">
    <source>
        <dbReference type="ARBA" id="ARBA00023239"/>
    </source>
</evidence>
<dbReference type="PANTHER" id="PTHR48077:SF3">
    <property type="entry name" value="TRYPTOPHAN SYNTHASE"/>
    <property type="match status" value="1"/>
</dbReference>
<dbReference type="InterPro" id="IPR001926">
    <property type="entry name" value="TrpB-like_PALP"/>
</dbReference>
<evidence type="ECO:0000256" key="12">
    <source>
        <dbReference type="HAMAP-Rule" id="MF_00133"/>
    </source>
</evidence>
<reference evidence="14 15" key="1">
    <citation type="journal article" date="2016" name="Sci. Rep.">
        <title>Metabolic traits of an uncultured archaeal lineage -MSBL1- from brine pools of the Red Sea.</title>
        <authorList>
            <person name="Mwirichia R."/>
            <person name="Alam I."/>
            <person name="Rashid M."/>
            <person name="Vinu M."/>
            <person name="Ba-Alawi W."/>
            <person name="Anthony Kamau A."/>
            <person name="Kamanda Ngugi D."/>
            <person name="Goker M."/>
            <person name="Klenk H.P."/>
            <person name="Bajic V."/>
            <person name="Stingl U."/>
        </authorList>
    </citation>
    <scope>NUCLEOTIDE SEQUENCE [LARGE SCALE GENOMIC DNA]</scope>
    <source>
        <strain evidence="14">SCGC-AAA259I09</strain>
    </source>
</reference>
<organism evidence="14 15">
    <name type="scientific">candidate division MSBL1 archaeon SCGC-AAA259I09</name>
    <dbReference type="NCBI Taxonomy" id="1698267"/>
    <lineage>
        <taxon>Archaea</taxon>
        <taxon>Methanobacteriati</taxon>
        <taxon>Methanobacteriota</taxon>
        <taxon>candidate division MSBL1</taxon>
    </lineage>
</organism>
<dbReference type="PATRIC" id="fig|1698267.3.peg.680"/>
<dbReference type="UniPathway" id="UPA00035">
    <property type="reaction ID" value="UER00044"/>
</dbReference>
<keyword evidence="7 12" id="KW-0822">Tryptophan biosynthesis</keyword>
<name>A0A133UKR2_9EURY</name>
<evidence type="ECO:0000256" key="4">
    <source>
        <dbReference type="ARBA" id="ARBA00009982"/>
    </source>
</evidence>
<dbReference type="EC" id="4.2.1.20" evidence="12"/>
<dbReference type="PIRSF" id="PIRSF001413">
    <property type="entry name" value="Trp_syn_beta"/>
    <property type="match status" value="1"/>
</dbReference>
<comment type="caution">
    <text evidence="14">The sequence shown here is derived from an EMBL/GenBank/DDBJ whole genome shotgun (WGS) entry which is preliminary data.</text>
</comment>
<comment type="similarity">
    <text evidence="4 12">Belongs to the TrpB family.</text>
</comment>
<evidence type="ECO:0000256" key="5">
    <source>
        <dbReference type="ARBA" id="ARBA00011270"/>
    </source>
</evidence>
<comment type="catalytic activity">
    <reaction evidence="11 12">
        <text>(1S,2R)-1-C-(indol-3-yl)glycerol 3-phosphate + L-serine = D-glyceraldehyde 3-phosphate + L-tryptophan + H2O</text>
        <dbReference type="Rhea" id="RHEA:10532"/>
        <dbReference type="ChEBI" id="CHEBI:15377"/>
        <dbReference type="ChEBI" id="CHEBI:33384"/>
        <dbReference type="ChEBI" id="CHEBI:57912"/>
        <dbReference type="ChEBI" id="CHEBI:58866"/>
        <dbReference type="ChEBI" id="CHEBI:59776"/>
        <dbReference type="EC" id="4.2.1.20"/>
    </reaction>
</comment>
<evidence type="ECO:0000256" key="2">
    <source>
        <dbReference type="ARBA" id="ARBA00002786"/>
    </source>
</evidence>
<keyword evidence="15" id="KW-1185">Reference proteome</keyword>
<keyword evidence="10 12" id="KW-0456">Lyase</keyword>
<evidence type="ECO:0000256" key="3">
    <source>
        <dbReference type="ARBA" id="ARBA00004733"/>
    </source>
</evidence>
<evidence type="ECO:0000259" key="13">
    <source>
        <dbReference type="Pfam" id="PF00291"/>
    </source>
</evidence>
<feature type="modified residue" description="N6-(pyridoxal phosphate)lysine" evidence="12">
    <location>
        <position position="93"/>
    </location>
</feature>
<evidence type="ECO:0000313" key="15">
    <source>
        <dbReference type="Proteomes" id="UP000070463"/>
    </source>
</evidence>
<dbReference type="PANTHER" id="PTHR48077">
    <property type="entry name" value="TRYPTOPHAN SYNTHASE-RELATED"/>
    <property type="match status" value="1"/>
</dbReference>
<keyword evidence="9 12" id="KW-0057">Aromatic amino acid biosynthesis</keyword>
<evidence type="ECO:0000256" key="6">
    <source>
        <dbReference type="ARBA" id="ARBA00022605"/>
    </source>
</evidence>
<dbReference type="GO" id="GO:0005737">
    <property type="term" value="C:cytoplasm"/>
    <property type="evidence" value="ECO:0007669"/>
    <property type="project" value="TreeGrafter"/>
</dbReference>
<sequence>MNKLVQVEVGGRGRYGEFGGQFVNEMLMPALIQLEEKFEKHYPQTSFRKKFENLLKNFGGRPTPLYHAEKFSELIGCRVYLKREDLLYGGSHKLNNTLGQALLAQEMGKNRLITETAAGMHGVATAIAGNALELDVGVFMGTRDIDRQPSNVKRMELLGVEITPVKIGRGVLKDAVSDTLREWASCSQDTHYLMGSTVGPHPFPEMVARFQSVIGREIKNQIIEKEGGLPDAIVACGSGGSNALGAFRPFIDEDVEFYFVEGGGKSLDADNSAAAFQVGAPGVIHGALTYTLQDEAGQIKPSKTRSAGLNYPARGPQLSHLYETGRMKACYTFDDQVFEAVKMMAKTEGLIPALETAHAVAYMIDNKEKFGRYETVVLNYSGRGDKDMDTILRYFDDENRGKI</sequence>
<dbReference type="Pfam" id="PF00291">
    <property type="entry name" value="PALP"/>
    <property type="match status" value="1"/>
</dbReference>
<keyword evidence="6 12" id="KW-0028">Amino-acid biosynthesis</keyword>
<dbReference type="AlphaFoldDB" id="A0A133UKR2"/>
<gene>
    <name evidence="12" type="primary">trpB</name>
    <name evidence="14" type="ORF">AKJ37_07320</name>
</gene>
<comment type="pathway">
    <text evidence="3 12">Amino-acid biosynthesis; L-tryptophan biosynthesis; L-tryptophan from chorismate: step 5/5.</text>
</comment>
<evidence type="ECO:0000256" key="7">
    <source>
        <dbReference type="ARBA" id="ARBA00022822"/>
    </source>
</evidence>
<accession>A0A133UKR2</accession>
<dbReference type="EMBL" id="LHXR01000168">
    <property type="protein sequence ID" value="KXA94759.1"/>
    <property type="molecule type" value="Genomic_DNA"/>
</dbReference>
<evidence type="ECO:0000313" key="14">
    <source>
        <dbReference type="EMBL" id="KXA94759.1"/>
    </source>
</evidence>
<dbReference type="FunFam" id="3.40.50.1100:FF:000004">
    <property type="entry name" value="Tryptophan synthase beta chain"/>
    <property type="match status" value="1"/>
</dbReference>
<dbReference type="GO" id="GO:0004834">
    <property type="term" value="F:tryptophan synthase activity"/>
    <property type="evidence" value="ECO:0007669"/>
    <property type="project" value="UniProtKB-UniRule"/>
</dbReference>
<dbReference type="InterPro" id="IPR036052">
    <property type="entry name" value="TrpB-like_PALP_sf"/>
</dbReference>
<evidence type="ECO:0000256" key="11">
    <source>
        <dbReference type="ARBA" id="ARBA00049047"/>
    </source>
</evidence>
<dbReference type="InterPro" id="IPR006653">
    <property type="entry name" value="Trp_synth_b_CS"/>
</dbReference>
<dbReference type="Gene3D" id="3.40.50.1100">
    <property type="match status" value="2"/>
</dbReference>
<protein>
    <recommendedName>
        <fullName evidence="12">Tryptophan synthase beta chain</fullName>
        <ecNumber evidence="12">4.2.1.20</ecNumber>
    </recommendedName>
</protein>
<feature type="domain" description="Tryptophan synthase beta chain-like PALP" evidence="13">
    <location>
        <begin position="59"/>
        <end position="382"/>
    </location>
</feature>
<dbReference type="PROSITE" id="PS00168">
    <property type="entry name" value="TRP_SYNTHASE_BETA"/>
    <property type="match status" value="1"/>
</dbReference>
<comment type="subunit">
    <text evidence="5 12">Tetramer of two alpha and two beta chains.</text>
</comment>
<evidence type="ECO:0000256" key="9">
    <source>
        <dbReference type="ARBA" id="ARBA00023141"/>
    </source>
</evidence>
<dbReference type="HAMAP" id="MF_00133">
    <property type="entry name" value="Trp_synth_beta"/>
    <property type="match status" value="1"/>
</dbReference>
<comment type="cofactor">
    <cofactor evidence="1 12">
        <name>pyridoxal 5'-phosphate</name>
        <dbReference type="ChEBI" id="CHEBI:597326"/>
    </cofactor>
</comment>
<dbReference type="InterPro" id="IPR023026">
    <property type="entry name" value="Trp_synth_beta/beta-like"/>
</dbReference>
<dbReference type="NCBIfam" id="TIGR00263">
    <property type="entry name" value="trpB"/>
    <property type="match status" value="1"/>
</dbReference>
<proteinExistence type="inferred from homology"/>
<dbReference type="Proteomes" id="UP000070463">
    <property type="component" value="Unassembled WGS sequence"/>
</dbReference>
<keyword evidence="8 12" id="KW-0663">Pyridoxal phosphate</keyword>
<comment type="function">
    <text evidence="2 12">The beta subunit is responsible for the synthesis of L-tryptophan from indole and L-serine.</text>
</comment>
<dbReference type="CDD" id="cd06446">
    <property type="entry name" value="Trp-synth_B"/>
    <property type="match status" value="1"/>
</dbReference>
<evidence type="ECO:0000256" key="1">
    <source>
        <dbReference type="ARBA" id="ARBA00001933"/>
    </source>
</evidence>